<dbReference type="InterPro" id="IPR040728">
    <property type="entry name" value="DUF5635"/>
</dbReference>
<dbReference type="AlphaFoldDB" id="A0A2T0R2B0"/>
<dbReference type="PANTHER" id="PTHR30595">
    <property type="entry name" value="GLPR-RELATED TRANSCRIPTIONAL REPRESSOR"/>
    <property type="match status" value="1"/>
</dbReference>
<dbReference type="GO" id="GO:0004386">
    <property type="term" value="F:helicase activity"/>
    <property type="evidence" value="ECO:0007669"/>
    <property type="project" value="UniProtKB-KW"/>
</dbReference>
<keyword evidence="4" id="KW-1185">Reference proteome</keyword>
<evidence type="ECO:0000313" key="4">
    <source>
        <dbReference type="Proteomes" id="UP000238083"/>
    </source>
</evidence>
<keyword evidence="3" id="KW-0547">Nucleotide-binding</keyword>
<gene>
    <name evidence="3" type="ORF">CLV37_10757</name>
</gene>
<dbReference type="InterPro" id="IPR038475">
    <property type="entry name" value="RecG_C_sf"/>
</dbReference>
<comment type="caution">
    <text evidence="3">The sequence shown here is derived from an EMBL/GenBank/DDBJ whole genome shotgun (WGS) entry which is preliminary data.</text>
</comment>
<dbReference type="Gene3D" id="1.10.10.10">
    <property type="entry name" value="Winged helix-like DNA-binding domain superfamily/Winged helix DNA-binding domain"/>
    <property type="match status" value="1"/>
</dbReference>
<keyword evidence="3" id="KW-0378">Hydrolase</keyword>
<dbReference type="Proteomes" id="UP000238083">
    <property type="component" value="Unassembled WGS sequence"/>
</dbReference>
<evidence type="ECO:0000259" key="1">
    <source>
        <dbReference type="Pfam" id="PF04326"/>
    </source>
</evidence>
<dbReference type="Gene3D" id="3.30.565.60">
    <property type="match status" value="1"/>
</dbReference>
<dbReference type="Gene3D" id="1.10.10.2340">
    <property type="match status" value="1"/>
</dbReference>
<protein>
    <submittedName>
        <fullName evidence="3">ATP-dependent DNA helicase RecG</fullName>
    </submittedName>
</protein>
<dbReference type="InterPro" id="IPR038461">
    <property type="entry name" value="Schlafen_AlbA_2_dom_sf"/>
</dbReference>
<reference evidence="3 4" key="1">
    <citation type="submission" date="2018-03" db="EMBL/GenBank/DDBJ databases">
        <title>Genomic Encyclopedia of Archaeal and Bacterial Type Strains, Phase II (KMG-II): from individual species to whole genera.</title>
        <authorList>
            <person name="Goeker M."/>
        </authorList>
    </citation>
    <scope>NUCLEOTIDE SEQUENCE [LARGE SCALE GENOMIC DNA]</scope>
    <source>
        <strain evidence="3 4">DSM 19711</strain>
    </source>
</reference>
<evidence type="ECO:0000259" key="2">
    <source>
        <dbReference type="Pfam" id="PF18685"/>
    </source>
</evidence>
<organism evidence="3 4">
    <name type="scientific">Kineococcus rhizosphaerae</name>
    <dbReference type="NCBI Taxonomy" id="559628"/>
    <lineage>
        <taxon>Bacteria</taxon>
        <taxon>Bacillati</taxon>
        <taxon>Actinomycetota</taxon>
        <taxon>Actinomycetes</taxon>
        <taxon>Kineosporiales</taxon>
        <taxon>Kineosporiaceae</taxon>
        <taxon>Kineococcus</taxon>
    </lineage>
</organism>
<name>A0A2T0R2B0_9ACTN</name>
<keyword evidence="3" id="KW-0347">Helicase</keyword>
<dbReference type="PANTHER" id="PTHR30595:SF6">
    <property type="entry name" value="SCHLAFEN ALBA-2 DOMAIN-CONTAINING PROTEIN"/>
    <property type="match status" value="1"/>
</dbReference>
<sequence length="588" mass="63763">MSAMIPDPVVARERLRQHADEILAALQDGKQPPVWETEVVDLKEEAGRRDRSGDLLAAEPRNQAAVDKLAPELRCFSNSPGGGAIVLGVDDKTHDLIGTRLDVEWLRQRLHVATGVAPAIEERVVRGHRLLLLLIAESEVPLEDPDHRLRWRVGDQCRSVDRAEWWARRAERIGVDPTAAATDRRATDVSRGAIVVARALLAEAGDTGSADATDEELLTRLGVLRPDGSLSQAGVVLLCPSPRPGLELSQLDVVGGDVTSTFRPAAGSSVLEALREVEIRLDALNRVRPVNRGLVEEASRALPPRAVREAVLNGLTHRDWFRSEPTTVRWIDEDDTLVVTSPGGFTGGVTPGNALSTRHARYPALADLFQALRLVDRQGVGVPRMYQTMLAEGHRAPLLEEVPGPAVRTTLAGKPQVPVVARLLVSIEPAPRRRDVRVAVLIDALSRRPFLTSVQAAEVLQVSEAAADLALETVADCRVDGHPVFAHVRDAHVLSGELQALVASGRFGALPVRDERFWYRRSDSDTVAAVAALWLEVHDRVTSGDVATLTGMWQANASKHLTALAEAGNTVARGPGKGRAAHFQRVSR</sequence>
<dbReference type="Gene3D" id="6.10.10.130">
    <property type="match status" value="1"/>
</dbReference>
<dbReference type="Pfam" id="PF18685">
    <property type="entry name" value="DUF5635"/>
    <property type="match status" value="1"/>
</dbReference>
<keyword evidence="3" id="KW-0067">ATP-binding</keyword>
<dbReference type="Pfam" id="PF04326">
    <property type="entry name" value="SLFN_AlbA_2"/>
    <property type="match status" value="1"/>
</dbReference>
<dbReference type="Gene3D" id="3.30.950.30">
    <property type="entry name" value="Schlafen, AAA domain"/>
    <property type="match status" value="1"/>
</dbReference>
<dbReference type="InterPro" id="IPR036388">
    <property type="entry name" value="WH-like_DNA-bd_sf"/>
</dbReference>
<dbReference type="Pfam" id="PF13749">
    <property type="entry name" value="HATPase_c_4"/>
    <property type="match status" value="1"/>
</dbReference>
<feature type="domain" description="DUF5635" evidence="2">
    <location>
        <begin position="420"/>
        <end position="502"/>
    </location>
</feature>
<feature type="domain" description="Schlafen AlbA-2" evidence="1">
    <location>
        <begin position="36"/>
        <end position="160"/>
    </location>
</feature>
<accession>A0A2T0R2B0</accession>
<dbReference type="InterPro" id="IPR007421">
    <property type="entry name" value="Schlafen_AlbA_2_dom"/>
</dbReference>
<evidence type="ECO:0000313" key="3">
    <source>
        <dbReference type="EMBL" id="PRY13939.1"/>
    </source>
</evidence>
<dbReference type="EMBL" id="PVZF01000007">
    <property type="protein sequence ID" value="PRY13939.1"/>
    <property type="molecule type" value="Genomic_DNA"/>
</dbReference>
<proteinExistence type="predicted"/>